<evidence type="ECO:0000313" key="1">
    <source>
        <dbReference type="EMBL" id="GBM90631.1"/>
    </source>
</evidence>
<sequence>MLLRVRSCMRFMIADVVLAPWGSNMSDSAPF</sequence>
<accession>A0A4Y2JJW6</accession>
<dbReference type="AlphaFoldDB" id="A0A4Y2JJW6"/>
<dbReference type="EMBL" id="BGPR01110947">
    <property type="protein sequence ID" value="GBM90631.1"/>
    <property type="molecule type" value="Genomic_DNA"/>
</dbReference>
<proteinExistence type="predicted"/>
<protein>
    <submittedName>
        <fullName evidence="1">Uncharacterized protein</fullName>
    </submittedName>
</protein>
<evidence type="ECO:0000313" key="2">
    <source>
        <dbReference type="Proteomes" id="UP000499080"/>
    </source>
</evidence>
<keyword evidence="2" id="KW-1185">Reference proteome</keyword>
<dbReference type="Proteomes" id="UP000499080">
    <property type="component" value="Unassembled WGS sequence"/>
</dbReference>
<comment type="caution">
    <text evidence="1">The sequence shown here is derived from an EMBL/GenBank/DDBJ whole genome shotgun (WGS) entry which is preliminary data.</text>
</comment>
<reference evidence="1 2" key="1">
    <citation type="journal article" date="2019" name="Sci. Rep.">
        <title>Orb-weaving spider Araneus ventricosus genome elucidates the spidroin gene catalogue.</title>
        <authorList>
            <person name="Kono N."/>
            <person name="Nakamura H."/>
            <person name="Ohtoshi R."/>
            <person name="Moran D.A.P."/>
            <person name="Shinohara A."/>
            <person name="Yoshida Y."/>
            <person name="Fujiwara M."/>
            <person name="Mori M."/>
            <person name="Tomita M."/>
            <person name="Arakawa K."/>
        </authorList>
    </citation>
    <scope>NUCLEOTIDE SEQUENCE [LARGE SCALE GENOMIC DNA]</scope>
</reference>
<name>A0A4Y2JJW6_ARAVE</name>
<feature type="non-terminal residue" evidence="1">
    <location>
        <position position="31"/>
    </location>
</feature>
<organism evidence="1 2">
    <name type="scientific">Araneus ventricosus</name>
    <name type="common">Orbweaver spider</name>
    <name type="synonym">Epeira ventricosa</name>
    <dbReference type="NCBI Taxonomy" id="182803"/>
    <lineage>
        <taxon>Eukaryota</taxon>
        <taxon>Metazoa</taxon>
        <taxon>Ecdysozoa</taxon>
        <taxon>Arthropoda</taxon>
        <taxon>Chelicerata</taxon>
        <taxon>Arachnida</taxon>
        <taxon>Araneae</taxon>
        <taxon>Araneomorphae</taxon>
        <taxon>Entelegynae</taxon>
        <taxon>Araneoidea</taxon>
        <taxon>Araneidae</taxon>
        <taxon>Araneus</taxon>
    </lineage>
</organism>
<gene>
    <name evidence="1" type="ORF">AVEN_273723_1</name>
</gene>